<feature type="transmembrane region" description="Helical" evidence="1">
    <location>
        <begin position="24"/>
        <end position="48"/>
    </location>
</feature>
<sequence length="248" mass="28415">MASFNISADLEKYYLKIKRNRWHWILYVVCRILLAYAFLVAGLVKIFGERFASGLSDLHPMGSYLEALHQTGYYYTFIGVGQVLASIFLLIPNTVLLGALLYLPIIVNIWILSFAVRFEGSIVTSPLMVLANLYLLAWHYDKLKYILPFLSHSKKVSLPKPEKYERNFPLLFFVGVVSMIGIVVWFANFGYKVMPRNSLQDCKSQFADTEHGQAGFSFCECIHSYGNPLDVCLQQFEADQMKPRQVNQ</sequence>
<name>A0ABS3BLD8_9BACT</name>
<keyword evidence="3" id="KW-1185">Reference proteome</keyword>
<keyword evidence="1" id="KW-0472">Membrane</keyword>
<evidence type="ECO:0000313" key="2">
    <source>
        <dbReference type="EMBL" id="MBN7799822.1"/>
    </source>
</evidence>
<evidence type="ECO:0000256" key="1">
    <source>
        <dbReference type="SAM" id="Phobius"/>
    </source>
</evidence>
<proteinExistence type="predicted"/>
<reference evidence="2 3" key="1">
    <citation type="submission" date="2021-03" db="EMBL/GenBank/DDBJ databases">
        <title>novel species isolated from a fishpond in China.</title>
        <authorList>
            <person name="Lu H."/>
            <person name="Cai Z."/>
        </authorList>
    </citation>
    <scope>NUCLEOTIDE SEQUENCE [LARGE SCALE GENOMIC DNA]</scope>
    <source>
        <strain evidence="2 3">JCM 31546</strain>
    </source>
</reference>
<gene>
    <name evidence="2" type="ORF">J0A67_03070</name>
</gene>
<organism evidence="2 3">
    <name type="scientific">Algoriphagus aestuariicola</name>
    <dbReference type="NCBI Taxonomy" id="1852016"/>
    <lineage>
        <taxon>Bacteria</taxon>
        <taxon>Pseudomonadati</taxon>
        <taxon>Bacteroidota</taxon>
        <taxon>Cytophagia</taxon>
        <taxon>Cytophagales</taxon>
        <taxon>Cyclobacteriaceae</taxon>
        <taxon>Algoriphagus</taxon>
    </lineage>
</organism>
<keyword evidence="1" id="KW-0812">Transmembrane</keyword>
<protein>
    <submittedName>
        <fullName evidence="2">DoxX family protein</fullName>
    </submittedName>
</protein>
<feature type="transmembrane region" description="Helical" evidence="1">
    <location>
        <begin position="122"/>
        <end position="140"/>
    </location>
</feature>
<comment type="caution">
    <text evidence="2">The sequence shown here is derived from an EMBL/GenBank/DDBJ whole genome shotgun (WGS) entry which is preliminary data.</text>
</comment>
<keyword evidence="1" id="KW-1133">Transmembrane helix</keyword>
<dbReference type="EMBL" id="JAFKCW010000001">
    <property type="protein sequence ID" value="MBN7799822.1"/>
    <property type="molecule type" value="Genomic_DNA"/>
</dbReference>
<dbReference type="RefSeq" id="WP_206567796.1">
    <property type="nucleotide sequence ID" value="NZ_JAFKCW010000001.1"/>
</dbReference>
<dbReference type="Proteomes" id="UP000664698">
    <property type="component" value="Unassembled WGS sequence"/>
</dbReference>
<accession>A0ABS3BLD8</accession>
<evidence type="ECO:0000313" key="3">
    <source>
        <dbReference type="Proteomes" id="UP000664698"/>
    </source>
</evidence>
<feature type="transmembrane region" description="Helical" evidence="1">
    <location>
        <begin position="170"/>
        <end position="191"/>
    </location>
</feature>